<evidence type="ECO:0000313" key="2">
    <source>
        <dbReference type="Proteomes" id="UP001139408"/>
    </source>
</evidence>
<comment type="caution">
    <text evidence="1">The sequence shown here is derived from an EMBL/GenBank/DDBJ whole genome shotgun (WGS) entry which is preliminary data.</text>
</comment>
<reference evidence="1" key="1">
    <citation type="submission" date="2022-01" db="EMBL/GenBank/DDBJ databases">
        <title>Whole genome-based taxonomy of the Shewanellaceae.</title>
        <authorList>
            <person name="Martin-Rodriguez A.J."/>
        </authorList>
    </citation>
    <scope>NUCLEOTIDE SEQUENCE</scope>
    <source>
        <strain evidence="1">DSM 23803</strain>
    </source>
</reference>
<dbReference type="RefSeq" id="WP_188925540.1">
    <property type="nucleotide sequence ID" value="NZ_BMQI01000026.1"/>
</dbReference>
<proteinExistence type="predicted"/>
<dbReference type="EMBL" id="JAKILJ010000026">
    <property type="protein sequence ID" value="MCL1106002.1"/>
    <property type="molecule type" value="Genomic_DNA"/>
</dbReference>
<keyword evidence="2" id="KW-1185">Reference proteome</keyword>
<name>A0A9X2CE85_9GAMM</name>
<accession>A0A9X2CE85</accession>
<dbReference type="Proteomes" id="UP001139408">
    <property type="component" value="Unassembled WGS sequence"/>
</dbReference>
<protein>
    <submittedName>
        <fullName evidence="1">Uncharacterized protein</fullName>
    </submittedName>
</protein>
<evidence type="ECO:0000313" key="1">
    <source>
        <dbReference type="EMBL" id="MCL1106002.1"/>
    </source>
</evidence>
<gene>
    <name evidence="1" type="ORF">L2749_12175</name>
</gene>
<organism evidence="1 2">
    <name type="scientific">Shewanella algicola</name>
    <dbReference type="NCBI Taxonomy" id="640633"/>
    <lineage>
        <taxon>Bacteria</taxon>
        <taxon>Pseudomonadati</taxon>
        <taxon>Pseudomonadota</taxon>
        <taxon>Gammaproteobacteria</taxon>
        <taxon>Alteromonadales</taxon>
        <taxon>Shewanellaceae</taxon>
        <taxon>Shewanella</taxon>
    </lineage>
</organism>
<dbReference type="AlphaFoldDB" id="A0A9X2CE85"/>
<sequence length="123" mass="13468">MVKQLLSKISGRDGKFLPAPVYAVFATSACALLLSQAMMAHEVKTAQTKTCVCDNSKSYNNSLPSSHPSNRCAEQSNNVSWGNWVTGNSRSSQFHFIDLLELIHGHKDKPLQDMPTSSSAEKI</sequence>
<dbReference type="PROSITE" id="PS51257">
    <property type="entry name" value="PROKAR_LIPOPROTEIN"/>
    <property type="match status" value="1"/>
</dbReference>